<dbReference type="OrthoDB" id="229863at2"/>
<gene>
    <name evidence="1" type="ORF">KsCSTR_28580</name>
</gene>
<reference evidence="1 2" key="1">
    <citation type="submission" date="2020-02" db="EMBL/GenBank/DDBJ databases">
        <title>Newly sequenced genome of strain CSTR1 showed variability in Candidatus Kuenenia stuttgartiensis genomes.</title>
        <authorList>
            <person name="Ding C."/>
            <person name="Adrian L."/>
        </authorList>
    </citation>
    <scope>NUCLEOTIDE SEQUENCE [LARGE SCALE GENOMIC DNA]</scope>
    <source>
        <strain evidence="1 2">CSTR1</strain>
    </source>
</reference>
<dbReference type="EMBL" id="CP049055">
    <property type="protein sequence ID" value="QII12237.1"/>
    <property type="molecule type" value="Genomic_DNA"/>
</dbReference>
<evidence type="ECO:0000313" key="1">
    <source>
        <dbReference type="EMBL" id="QII12237.1"/>
    </source>
</evidence>
<protein>
    <submittedName>
        <fullName evidence="1">Transposase</fullName>
    </submittedName>
</protein>
<name>A0A6G7GSQ6_KUEST</name>
<accession>A0A6G7GSQ6</accession>
<dbReference type="RefSeq" id="WP_157820726.1">
    <property type="nucleotide sequence ID" value="NZ_CP049055.1"/>
</dbReference>
<dbReference type="AlphaFoldDB" id="A0A6G7GSQ6"/>
<organism evidence="1 2">
    <name type="scientific">Kuenenia stuttgartiensis</name>
    <dbReference type="NCBI Taxonomy" id="174633"/>
    <lineage>
        <taxon>Bacteria</taxon>
        <taxon>Pseudomonadati</taxon>
        <taxon>Planctomycetota</taxon>
        <taxon>Candidatus Brocadiia</taxon>
        <taxon>Candidatus Brocadiales</taxon>
        <taxon>Candidatus Brocadiaceae</taxon>
        <taxon>Candidatus Kuenenia</taxon>
    </lineage>
</organism>
<evidence type="ECO:0000313" key="2">
    <source>
        <dbReference type="Proteomes" id="UP000501926"/>
    </source>
</evidence>
<dbReference type="Proteomes" id="UP000501926">
    <property type="component" value="Chromosome"/>
</dbReference>
<sequence>MNIRRANKSFRRTVNNLRAGWLRTIEAFSGEKPKVKQLALFSDYRDELSIIT</sequence>
<proteinExistence type="predicted"/>